<feature type="region of interest" description="Disordered" evidence="5">
    <location>
        <begin position="519"/>
        <end position="564"/>
    </location>
</feature>
<dbReference type="GO" id="GO:0006364">
    <property type="term" value="P:rRNA processing"/>
    <property type="evidence" value="ECO:0007669"/>
    <property type="project" value="InterPro"/>
</dbReference>
<feature type="compositionally biased region" description="Acidic residues" evidence="5">
    <location>
        <begin position="74"/>
        <end position="92"/>
    </location>
</feature>
<dbReference type="EMBL" id="LN891038">
    <property type="protein sequence ID" value="CUS10803.1"/>
    <property type="molecule type" value="Genomic_DNA"/>
</dbReference>
<dbReference type="GO" id="GO:0005634">
    <property type="term" value="C:nucleus"/>
    <property type="evidence" value="ECO:0007669"/>
    <property type="project" value="TreeGrafter"/>
</dbReference>
<feature type="region of interest" description="Disordered" evidence="5">
    <location>
        <begin position="248"/>
        <end position="271"/>
    </location>
</feature>
<reference evidence="6" key="1">
    <citation type="submission" date="2015-10" db="EMBL/GenBank/DDBJ databases">
        <authorList>
            <person name="Regsiter A."/>
            <person name="william w."/>
        </authorList>
    </citation>
    <scope>NUCLEOTIDE SEQUENCE</scope>
    <source>
        <strain evidence="6">Montdore</strain>
    </source>
</reference>
<keyword evidence="7" id="KW-1185">Reference proteome</keyword>
<feature type="compositionally biased region" description="Acidic residues" evidence="5">
    <location>
        <begin position="550"/>
        <end position="564"/>
    </location>
</feature>
<evidence type="ECO:0000313" key="7">
    <source>
        <dbReference type="Proteomes" id="UP001412239"/>
    </source>
</evidence>
<accession>A0A292PWE2</accession>
<dbReference type="SUPFAM" id="SSF50978">
    <property type="entry name" value="WD40 repeat-like"/>
    <property type="match status" value="1"/>
</dbReference>
<dbReference type="FunFam" id="2.130.10.10:FF:000457">
    <property type="entry name" value="rRNA processing protein Pwp1"/>
    <property type="match status" value="1"/>
</dbReference>
<feature type="repeat" description="WD" evidence="4">
    <location>
        <begin position="274"/>
        <end position="316"/>
    </location>
</feature>
<sequence>MITATTWVPRGFAAQFPQRYDIDEKEFERIADLARLHLEDAKEDLQEAKSAGSDAYKGEEKGGESNGPGVEACDKDEDMQEVGDEKDDDDLREYDLDKYDEPTEAEVVDGESMGMFGNIKGLAYYQPGEQDPYITMDPQDAEEEREELQVLGTDNLLLVAKTEDDIAHLEVYVYEDEADNLYVHHDIMLPAIPLCVEWLDIPVGGTSAADSKDAQGNYAAIGTMDPDIEIWNLDLVDCLFPNAILGTGSEPSPASASKSKKKKNKKRKSPKVNDNYHIDAVLSLSANRQHRNLLASASADKTVKLWDLSTTKCAKSYNSLHTDKICALAWHPSSATTILSGSYDRTIVWSDMRSPDAASTNPRWGVDADVEDVRWDPHDDHYFYVSTESGNLYLYDSRHPPPASMLAQSKPVWTLNAHDKSLSAFDVNPVIPGFIVTASVDKSVKLWNTRAENGGGGPAMVVSRDFDLGKIFSTRFAPDKEVGFRLAVSGSKGIVKVWDTSTNAGVRRAFAARVGGVAGEEREERVVGAAEDSSDGSDEEGEGGVAVEGGDGEGPDGWESMEEE</sequence>
<dbReference type="InterPro" id="IPR036322">
    <property type="entry name" value="WD40_repeat_dom_sf"/>
</dbReference>
<name>A0A292PWE2_9PEZI</name>
<evidence type="ECO:0000256" key="4">
    <source>
        <dbReference type="PROSITE-ProRule" id="PRU00221"/>
    </source>
</evidence>
<keyword evidence="1" id="KW-0597">Phosphoprotein</keyword>
<dbReference type="InterPro" id="IPR044285">
    <property type="entry name" value="PWP1"/>
</dbReference>
<dbReference type="PANTHER" id="PTHR14091:SF0">
    <property type="entry name" value="PERIODIC TRYPTOPHAN PROTEIN 1 HOMOLOG"/>
    <property type="match status" value="1"/>
</dbReference>
<feature type="region of interest" description="Disordered" evidence="5">
    <location>
        <begin position="44"/>
        <end position="94"/>
    </location>
</feature>
<dbReference type="PROSITE" id="PS50294">
    <property type="entry name" value="WD_REPEATS_REGION"/>
    <property type="match status" value="2"/>
</dbReference>
<evidence type="ECO:0000256" key="2">
    <source>
        <dbReference type="ARBA" id="ARBA00022574"/>
    </source>
</evidence>
<gene>
    <name evidence="6" type="ORF">GSTUAT00005076001</name>
</gene>
<organism evidence="6 7">
    <name type="scientific">Tuber aestivum</name>
    <name type="common">summer truffle</name>
    <dbReference type="NCBI Taxonomy" id="59557"/>
    <lineage>
        <taxon>Eukaryota</taxon>
        <taxon>Fungi</taxon>
        <taxon>Dikarya</taxon>
        <taxon>Ascomycota</taxon>
        <taxon>Pezizomycotina</taxon>
        <taxon>Pezizomycetes</taxon>
        <taxon>Pezizales</taxon>
        <taxon>Tuberaceae</taxon>
        <taxon>Tuber</taxon>
    </lineage>
</organism>
<dbReference type="AlphaFoldDB" id="A0A292PWE2"/>
<evidence type="ECO:0000256" key="1">
    <source>
        <dbReference type="ARBA" id="ARBA00022553"/>
    </source>
</evidence>
<dbReference type="PROSITE" id="PS50082">
    <property type="entry name" value="WD_REPEATS_2"/>
    <property type="match status" value="2"/>
</dbReference>
<feature type="compositionally biased region" description="Acidic residues" evidence="5">
    <location>
        <begin position="532"/>
        <end position="542"/>
    </location>
</feature>
<dbReference type="InterPro" id="IPR001680">
    <property type="entry name" value="WD40_rpt"/>
</dbReference>
<evidence type="ECO:0000256" key="3">
    <source>
        <dbReference type="ARBA" id="ARBA00022737"/>
    </source>
</evidence>
<dbReference type="InterPro" id="IPR020472">
    <property type="entry name" value="WD40_PAC1"/>
</dbReference>
<dbReference type="Pfam" id="PF00400">
    <property type="entry name" value="WD40"/>
    <property type="match status" value="3"/>
</dbReference>
<dbReference type="PANTHER" id="PTHR14091">
    <property type="entry name" value="PERIODIC TRYPTOPHAN PROTEIN 1"/>
    <property type="match status" value="1"/>
</dbReference>
<dbReference type="Gene3D" id="2.130.10.10">
    <property type="entry name" value="YVTN repeat-like/Quinoprotein amine dehydrogenase"/>
    <property type="match status" value="2"/>
</dbReference>
<dbReference type="PROSITE" id="PS00678">
    <property type="entry name" value="WD_REPEATS_1"/>
    <property type="match status" value="2"/>
</dbReference>
<feature type="compositionally biased region" description="Basic residues" evidence="5">
    <location>
        <begin position="258"/>
        <end position="270"/>
    </location>
</feature>
<protein>
    <submittedName>
        <fullName evidence="6">Uncharacterized protein</fullName>
    </submittedName>
</protein>
<evidence type="ECO:0000256" key="5">
    <source>
        <dbReference type="SAM" id="MobiDB-lite"/>
    </source>
</evidence>
<dbReference type="Proteomes" id="UP001412239">
    <property type="component" value="Unassembled WGS sequence"/>
</dbReference>
<dbReference type="InterPro" id="IPR015943">
    <property type="entry name" value="WD40/YVTN_repeat-like_dom_sf"/>
</dbReference>
<feature type="repeat" description="WD" evidence="4">
    <location>
        <begin position="415"/>
        <end position="450"/>
    </location>
</feature>
<keyword evidence="2 4" id="KW-0853">WD repeat</keyword>
<dbReference type="InterPro" id="IPR019775">
    <property type="entry name" value="WD40_repeat_CS"/>
</dbReference>
<evidence type="ECO:0000313" key="6">
    <source>
        <dbReference type="EMBL" id="CUS10803.1"/>
    </source>
</evidence>
<dbReference type="PRINTS" id="PR00320">
    <property type="entry name" value="GPROTEINBRPT"/>
</dbReference>
<dbReference type="SMART" id="SM00320">
    <property type="entry name" value="WD40"/>
    <property type="match status" value="5"/>
</dbReference>
<keyword evidence="3" id="KW-0677">Repeat</keyword>
<proteinExistence type="predicted"/>